<keyword evidence="1" id="KW-0812">Transmembrane</keyword>
<keyword evidence="1" id="KW-0472">Membrane</keyword>
<accession>A0A3D9CP50</accession>
<evidence type="ECO:0000256" key="1">
    <source>
        <dbReference type="SAM" id="Phobius"/>
    </source>
</evidence>
<comment type="caution">
    <text evidence="2">The sequence shown here is derived from an EMBL/GenBank/DDBJ whole genome shotgun (WGS) entry which is preliminary data.</text>
</comment>
<evidence type="ECO:0000313" key="3">
    <source>
        <dbReference type="Proteomes" id="UP000256769"/>
    </source>
</evidence>
<evidence type="ECO:0000313" key="2">
    <source>
        <dbReference type="EMBL" id="REC67586.1"/>
    </source>
</evidence>
<keyword evidence="1" id="KW-1133">Transmembrane helix</keyword>
<dbReference type="OrthoDB" id="1340656at2"/>
<dbReference type="AlphaFoldDB" id="A0A3D9CP50"/>
<dbReference type="EMBL" id="QNUE01000005">
    <property type="protein sequence ID" value="REC67586.1"/>
    <property type="molecule type" value="Genomic_DNA"/>
</dbReference>
<dbReference type="RefSeq" id="WP_115958549.1">
    <property type="nucleotide sequence ID" value="NZ_JBEPLQ010000003.1"/>
</dbReference>
<name>A0A3D9CP50_9FLAO</name>
<reference evidence="2 3" key="1">
    <citation type="journal article" date="2007" name="Int. J. Syst. Evol. Microbiol.">
        <title>Chryseobacterium flavum sp. nov., isolated from polluted soil.</title>
        <authorList>
            <person name="Zhou Y."/>
            <person name="Dong J."/>
            <person name="Wang X."/>
            <person name="Huang X."/>
            <person name="Zhang K.Y."/>
            <person name="Zhang Y.Q."/>
            <person name="Guo Y.F."/>
            <person name="Lai R."/>
            <person name="Li W.J."/>
        </authorList>
    </citation>
    <scope>NUCLEOTIDE SEQUENCE [LARGE SCALE GENOMIC DNA]</scope>
    <source>
        <strain evidence="2 3">KCTC 12877</strain>
    </source>
</reference>
<organism evidence="2 3">
    <name type="scientific">Chryseobacterium flavum</name>
    <dbReference type="NCBI Taxonomy" id="415851"/>
    <lineage>
        <taxon>Bacteria</taxon>
        <taxon>Pseudomonadati</taxon>
        <taxon>Bacteroidota</taxon>
        <taxon>Flavobacteriia</taxon>
        <taxon>Flavobacteriales</taxon>
        <taxon>Weeksellaceae</taxon>
        <taxon>Chryseobacterium group</taxon>
        <taxon>Chryseobacterium</taxon>
    </lineage>
</organism>
<sequence length="271" mass="28440">MNDLTRKNMNNLIIRSSFIIALSALSNIVYGQTGNVGVNTPTPANTLTVNGNTSVGSAYTGISGPSNGAIIEGNVGVGTAVPAAKLDVIGKIKITDGTEGAGKILSSDANGLASWQPAPGSVLVTGNNNQSPNFSIITPPVSEFIPDCPITLNKGMYTLYYYVQYDYFVPGTTTARPIDPTSGTTVASSFPRFIYFNFITSSGSASFPSYPAFGGNEGPHIVPTISAHQVAAKISQLVVVDQDNTVIRPRYWNIPAYGRASNIGPILAVKM</sequence>
<dbReference type="Proteomes" id="UP000256769">
    <property type="component" value="Unassembled WGS sequence"/>
</dbReference>
<keyword evidence="3" id="KW-1185">Reference proteome</keyword>
<proteinExistence type="predicted"/>
<protein>
    <submittedName>
        <fullName evidence="2">Uncharacterized protein</fullName>
    </submittedName>
</protein>
<gene>
    <name evidence="2" type="ORF">DRF59_08085</name>
</gene>
<feature type="transmembrane region" description="Helical" evidence="1">
    <location>
        <begin position="12"/>
        <end position="30"/>
    </location>
</feature>